<dbReference type="VEuPathDB" id="FungiDB:H257_06161"/>
<feature type="compositionally biased region" description="Basic residues" evidence="1">
    <location>
        <begin position="622"/>
        <end position="633"/>
    </location>
</feature>
<dbReference type="GO" id="GO:2000640">
    <property type="term" value="P:positive regulation of SREBP signaling pathway"/>
    <property type="evidence" value="ECO:0007669"/>
    <property type="project" value="InterPro"/>
</dbReference>
<protein>
    <recommendedName>
        <fullName evidence="3">Protein ENHANCED DISEASE RESISTANCE 2 C-terminal domain-containing protein</fullName>
    </recommendedName>
</protein>
<evidence type="ECO:0000313" key="4">
    <source>
        <dbReference type="EMBL" id="RQM17563.1"/>
    </source>
</evidence>
<dbReference type="VEuPathDB" id="FungiDB:H257_06160"/>
<gene>
    <name evidence="4" type="ORF">B5M09_008436</name>
</gene>
<keyword evidence="2" id="KW-0472">Membrane</keyword>
<dbReference type="AlphaFoldDB" id="A0A3R7XLG8"/>
<feature type="domain" description="Protein ENHANCED DISEASE RESISTANCE 2 C-terminal" evidence="3">
    <location>
        <begin position="349"/>
        <end position="530"/>
    </location>
</feature>
<dbReference type="EMBL" id="MZMZ02005246">
    <property type="protein sequence ID" value="RQM17563.1"/>
    <property type="molecule type" value="Genomic_DNA"/>
</dbReference>
<dbReference type="GO" id="GO:1990112">
    <property type="term" value="C:RQC complex"/>
    <property type="evidence" value="ECO:0007669"/>
    <property type="project" value="TreeGrafter"/>
</dbReference>
<dbReference type="Pfam" id="PF04910">
    <property type="entry name" value="Tcf25"/>
    <property type="match status" value="1"/>
</dbReference>
<feature type="region of interest" description="Disordered" evidence="1">
    <location>
        <begin position="556"/>
        <end position="640"/>
    </location>
</feature>
<evidence type="ECO:0000259" key="3">
    <source>
        <dbReference type="Pfam" id="PF07059"/>
    </source>
</evidence>
<dbReference type="Pfam" id="PF07059">
    <property type="entry name" value="EDR2_C"/>
    <property type="match status" value="1"/>
</dbReference>
<keyword evidence="2" id="KW-0812">Transmembrane</keyword>
<comment type="caution">
    <text evidence="4">The sequence shown here is derived from an EMBL/GenBank/DDBJ whole genome shotgun (WGS) entry which is preliminary data.</text>
</comment>
<dbReference type="PANTHER" id="PTHR22684">
    <property type="entry name" value="NULP1-RELATED"/>
    <property type="match status" value="1"/>
</dbReference>
<dbReference type="InterPro" id="IPR006994">
    <property type="entry name" value="TCF25/Rqc1"/>
</dbReference>
<proteinExistence type="predicted"/>
<evidence type="ECO:0000256" key="1">
    <source>
        <dbReference type="SAM" id="MobiDB-lite"/>
    </source>
</evidence>
<sequence length="1036" mass="115052">MSSCFVAIDHHYIRCFNSQFSSTSQQQRRRITPVLALLLLLVAATVVRFVVSIPYQYYNLHYVRPHKPTDDTIQAHILVDVAPGQKAKPPPHLRGDTFYIEPWTGQCKNTVHGLVYATDARGITCKRRSLMPTGCCGDDVRFSCSTCDVEAPHCCLAYERCVSCCMGPTNTALVHAFLAHADPKHPVYGQPPSDLTLFGFCTFRCRTSSAGVQHQNSYRSAKKHCYGVHRPLKELDVVNSDESALHNATTSPPRHDEYEPPMDGGPYYVIRYAAAVVGSWKATLASLVEQHPHVTSNWSEPRTADFKVRSKRYLTTSLKEQVDEASKTKTPLFMYIAYTIHTTLVLECELIWVDVFQGDRSKFFHISQRPESVVRHFTELYPHRELFVLNILLPGTPDVTYAQYFALRPDGVTDAFSKLWRAFMDGTDDFRNARLKLIPRVVEGPWMIRKAVGAKPFILANALEVQWFRGKNYLEAVVDVSSDSIAKKVTSMCRMCVASLVVDMALVVEGKSEDELPEAILGCVRYDRLDMKFATSEPLVDPRVCRSARQARRINQAIQSKGESSDEEEEVTQKSSSAGFQYLLDDSDDSDVSSNDDKDSDEEVVIAKPKVVAQAPPPALSKKSKKKQAKKKSVNNAHAEVDDDVDDLLHALASQANLDDEEKPAFLPPPAMERNALLAVNAGALNADKEMKRFGDNKSFYRALFLLMRHVGRRGCVRSAFEIAKLIWSLDPKGDPLHVLLCLDYYALSARQCQYVVDLFESNTEIVFRTDKAVAVPSLAPVTVAALPGLQMSVALARYLLGDVARATADLASTLSKFPQVLVPLTEKCGISTTSSTFLLAQDVICSAVFANAPHLDDHGVVSHLLHIYVTRHASLWKVNDIQSFLLQAAVQASASYNRGTFVTELPPLVHKYKRAISPGTTGRVADTVCSLRRRIDFSDEVTTLPPDHPMMMQPGAGGGDADGMLDLDNMDPAMIAQLQAQLEAEQARNGGNLPADAHPLLLFLQTLLPWNRLQQPGAQRPANFDENPVYQPADE</sequence>
<dbReference type="Proteomes" id="UP000284702">
    <property type="component" value="Unassembled WGS sequence"/>
</dbReference>
<reference evidence="4" key="1">
    <citation type="submission" date="2018-07" db="EMBL/GenBank/DDBJ databases">
        <title>Annotation of Aphanomyces astaci genome assembly.</title>
        <authorList>
            <person name="Studholme D.J."/>
        </authorList>
    </citation>
    <scope>NUCLEOTIDE SEQUENCE [LARGE SCALE GENOMIC DNA]</scope>
    <source>
        <strain evidence="4">Pc</strain>
    </source>
</reference>
<dbReference type="PANTHER" id="PTHR22684:SF0">
    <property type="entry name" value="RIBOSOME QUALITY CONTROL COMPLEX SUBUNIT TCF25"/>
    <property type="match status" value="1"/>
</dbReference>
<feature type="transmembrane region" description="Helical" evidence="2">
    <location>
        <begin position="34"/>
        <end position="58"/>
    </location>
</feature>
<evidence type="ECO:0000256" key="2">
    <source>
        <dbReference type="SAM" id="Phobius"/>
    </source>
</evidence>
<organism evidence="4 5">
    <name type="scientific">Aphanomyces astaci</name>
    <name type="common">Crayfish plague agent</name>
    <dbReference type="NCBI Taxonomy" id="112090"/>
    <lineage>
        <taxon>Eukaryota</taxon>
        <taxon>Sar</taxon>
        <taxon>Stramenopiles</taxon>
        <taxon>Oomycota</taxon>
        <taxon>Saprolegniomycetes</taxon>
        <taxon>Saprolegniales</taxon>
        <taxon>Verrucalvaceae</taxon>
        <taxon>Aphanomyces</taxon>
    </lineage>
</organism>
<dbReference type="Pfam" id="PF10218">
    <property type="entry name" value="SPRING1"/>
    <property type="match status" value="1"/>
</dbReference>
<accession>A0A3R7XLG8</accession>
<dbReference type="InterPro" id="IPR019352">
    <property type="entry name" value="SPRING1"/>
</dbReference>
<dbReference type="InterPro" id="IPR009769">
    <property type="entry name" value="EDR2_C"/>
</dbReference>
<evidence type="ECO:0000313" key="5">
    <source>
        <dbReference type="Proteomes" id="UP000284702"/>
    </source>
</evidence>
<name>A0A3R7XLG8_APHAT</name>
<dbReference type="VEuPathDB" id="FungiDB:H257_06162"/>
<keyword evidence="5" id="KW-1185">Reference proteome</keyword>
<keyword evidence="2" id="KW-1133">Transmembrane helix</keyword>